<keyword evidence="8" id="KW-0276">Fatty acid metabolism</keyword>
<dbReference type="Pfam" id="PF00501">
    <property type="entry name" value="AMP-binding"/>
    <property type="match status" value="1"/>
</dbReference>
<dbReference type="FunFam" id="3.80.10.10:FF:000251">
    <property type="entry name" value="Ubiquitin ligase complex F-box protein GRR1"/>
    <property type="match status" value="1"/>
</dbReference>
<evidence type="ECO:0000259" key="15">
    <source>
        <dbReference type="Pfam" id="PF13193"/>
    </source>
</evidence>
<dbReference type="InterPro" id="IPR032675">
    <property type="entry name" value="LRR_dom_sf"/>
</dbReference>
<reference evidence="17 18" key="1">
    <citation type="journal article" date="2015" name="Mol. Plant Microbe Interact.">
        <title>Genome, transcriptome, and functional analyses of Penicillium expansum provide new insights into secondary metabolism and pathogenicity.</title>
        <authorList>
            <person name="Ballester A.R."/>
            <person name="Marcet-Houben M."/>
            <person name="Levin E."/>
            <person name="Sela N."/>
            <person name="Selma-Lazaro C."/>
            <person name="Carmona L."/>
            <person name="Wisniewski M."/>
            <person name="Droby S."/>
            <person name="Gonzalez-Candelas L."/>
            <person name="Gabaldon T."/>
        </authorList>
    </citation>
    <scope>NUCLEOTIDE SEQUENCE [LARGE SCALE GENOMIC DNA]</scope>
    <source>
        <strain evidence="17 18">PHI-1</strain>
    </source>
</reference>
<dbReference type="InterPro" id="IPR025110">
    <property type="entry name" value="AMP-bd_C"/>
</dbReference>
<evidence type="ECO:0000313" key="17">
    <source>
        <dbReference type="EMBL" id="KGO76580.1"/>
    </source>
</evidence>
<sequence length="1425" mass="158910">MSSFESVVVIDGKGHLLGRLASTVAKQLLNGQKIVVVRCEALNISGEFFRAKQTTDNTRKSKPLAVPLMAAWPTFGGSAPQFGYQKADSKFRRTVKYHAYLRKMTRFNPTRGGPFHFRAPSRILYKAIRGMMPHKTARGAAALERLKVFEGVPPPYDKKKRVVVPQALRVLRLRPGRKYCTVGRLSHEVGWKYQDVVSRLEERRKVKSKAYYERKKAARRVLAKAEQGANVDSKTKTQLAHMSSPKSRLSGLLGHFTGSTPTFEHRVNTHTLSPTFFLPRAAAVEPNAEAIYHITANNKILRRSYGETADRARGMGYYLKKHGFSRVGILCPNTPAFLESIFGIAAAGAVNIAANYRLKQDDIAYIFDHGEVEMIIVDEEFVPLLESYRSKYPHIPIIVDTDTDATEGELTGPFDEAVLEGLRHDVDTGSQGWEGLESHPADEESTLALAYTSGTTAHPKGVELSHRGCYLATLGNVIESGLNYHRGRARYLWTLPMFHAMGWTFPWAVTAVRGTHYCLRKIDYPEIWRLLKEEHITHFNAAPTVNTLLCNAKEAERLPEPVRVTVAASPPTPLLFEQMTDLNLHPVHVYGMTETYGPITKGYYLPEWDALPLKERYQKMARQGHGFITSLPARVIKTEVPEGTIADVRKDGQEIGEIVFAGNICARGYYKDSEATRKLFAGGVLHSGDLAVWHPDGAIQILDRSKDIIISGGENISSVALESMLVMHPDILEAGVVSVPDSHWGERPKAFVTVKGDKSLKGSEVIDWARNASGISKFMIPREVEVVTELPKTSTGKIRKNVLRDWVKELPEVMRFQPYRHPKNILKRTSKTESTPNKMHRLQEAGRCSSAAPSETSGSTSPERAADDDTDFFMAQANDSQSSIGVANFRDSRLSSELSEPLPPIGRLPPEILIAIFSKLVAPSDMLNSMLVCRGWAANSVGILWHRPTCNTWANVRSVTTSLGKLDSLFNYADLIKRLNLSALSDDVSDGTILSFNQCKRIERLTLTSCKNLTDKGVSDLVEGNRHLQALDVSELRHLTDHTLATVSRDCPRLQGLNITGCSKVTDDALLIVSQQCRQIKRLKLNGVSNVSDRAIQSFAENCPSILEIDLHDCKLVTSISVTSLLTTLRHLRELRLAHCTEINDNAFLSLPPQMTFDSLRILDLTACENVKDDSVERIVRAAPRLRNLVLAKCRFITDRSVMAICRLGKNLHYVHLGHCSNISDSAVINLVKSCNRIRYIDLACCNLLTDRSVQQLATLPKLRRIGLVKCQAITDQSILALARPKMGHHPSVSSLERVHLSYCVQLRMKGIHALLNSCPRLTHLSLTGVQEFLRENLTAFCREAPPEFTQQQRDVFCVFSGDGVNRLRNHLNQSEPQFHEEAEATMYDDDEELDEDEGQMAGLMNATVINDGDDDYIDVGPLNT</sequence>
<dbReference type="InterPro" id="IPR001810">
    <property type="entry name" value="F-box_dom"/>
</dbReference>
<dbReference type="Gene3D" id="3.30.300.30">
    <property type="match status" value="1"/>
</dbReference>
<dbReference type="Pfam" id="PF00572">
    <property type="entry name" value="Ribosomal_L13"/>
    <property type="match status" value="2"/>
</dbReference>
<feature type="compositionally biased region" description="Polar residues" evidence="12">
    <location>
        <begin position="851"/>
        <end position="862"/>
    </location>
</feature>
<dbReference type="GO" id="GO:0015934">
    <property type="term" value="C:large ribosomal subunit"/>
    <property type="evidence" value="ECO:0007669"/>
    <property type="project" value="InterPro"/>
</dbReference>
<evidence type="ECO:0000256" key="3">
    <source>
        <dbReference type="ARBA" id="ARBA00006432"/>
    </source>
</evidence>
<dbReference type="SMART" id="SM00367">
    <property type="entry name" value="LRR_CC"/>
    <property type="match status" value="12"/>
</dbReference>
<dbReference type="FunFam" id="6.10.250.3250:FF:000001">
    <property type="entry name" value="60S ribosomal protein L13a"/>
    <property type="match status" value="1"/>
</dbReference>
<dbReference type="SUPFAM" id="SSF81383">
    <property type="entry name" value="F-box domain"/>
    <property type="match status" value="1"/>
</dbReference>
<dbReference type="InterPro" id="IPR036899">
    <property type="entry name" value="Ribosomal_uL13_sf"/>
</dbReference>
<feature type="domain" description="AMP-dependent synthetase/ligase" evidence="13">
    <location>
        <begin position="280"/>
        <end position="670"/>
    </location>
</feature>
<dbReference type="PANTHER" id="PTHR43859:SF4">
    <property type="entry name" value="BUTANOATE--COA LIGASE AAE1-RELATED"/>
    <property type="match status" value="1"/>
</dbReference>
<dbReference type="SUPFAM" id="SSF56801">
    <property type="entry name" value="Acetyl-CoA synthetase-like"/>
    <property type="match status" value="1"/>
</dbReference>
<dbReference type="Pfam" id="PF25372">
    <property type="entry name" value="DUF7885"/>
    <property type="match status" value="1"/>
</dbReference>
<dbReference type="GO" id="GO:0003735">
    <property type="term" value="F:structural constituent of ribosome"/>
    <property type="evidence" value="ECO:0007669"/>
    <property type="project" value="InterPro"/>
</dbReference>
<dbReference type="SUPFAM" id="SSF52047">
    <property type="entry name" value="RNI-like"/>
    <property type="match status" value="1"/>
</dbReference>
<dbReference type="Pfam" id="PF13193">
    <property type="entry name" value="AMP-binding_C"/>
    <property type="match status" value="1"/>
</dbReference>
<dbReference type="OrthoDB" id="1882297at2759"/>
<dbReference type="Gene3D" id="3.90.1180.10">
    <property type="entry name" value="Ribosomal protein L13"/>
    <property type="match status" value="2"/>
</dbReference>
<dbReference type="Gene3D" id="6.10.250.3250">
    <property type="match status" value="1"/>
</dbReference>
<keyword evidence="9" id="KW-0689">Ribosomal protein</keyword>
<name>A0A0A2LJC3_PENIT</name>
<proteinExistence type="inferred from homology"/>
<dbReference type="HOGENOM" id="CLU_004938_0_0_1"/>
<evidence type="ECO:0000259" key="16">
    <source>
        <dbReference type="Pfam" id="PF25372"/>
    </source>
</evidence>
<dbReference type="PhylomeDB" id="A0A0A2LJC3"/>
<keyword evidence="11" id="KW-0687">Ribonucleoprotein</keyword>
<evidence type="ECO:0000256" key="7">
    <source>
        <dbReference type="ARBA" id="ARBA00022786"/>
    </source>
</evidence>
<feature type="region of interest" description="Disordered" evidence="12">
    <location>
        <begin position="822"/>
        <end position="866"/>
    </location>
</feature>
<feature type="domain" description="F-box" evidence="14">
    <location>
        <begin position="905"/>
        <end position="950"/>
    </location>
</feature>
<evidence type="ECO:0000256" key="4">
    <source>
        <dbReference type="ARBA" id="ARBA00022598"/>
    </source>
</evidence>
<dbReference type="CDD" id="cd00392">
    <property type="entry name" value="Ribosomal_L13"/>
    <property type="match status" value="1"/>
</dbReference>
<gene>
    <name evidence="17" type="ORF">PITC_088590</name>
</gene>
<keyword evidence="5" id="KW-0433">Leucine-rich repeat</keyword>
<dbReference type="InterPro" id="IPR006553">
    <property type="entry name" value="Leu-rich_rpt_Cys-con_subtyp"/>
</dbReference>
<dbReference type="InterPro" id="IPR036047">
    <property type="entry name" value="F-box-like_dom_sf"/>
</dbReference>
<dbReference type="PANTHER" id="PTHR43859">
    <property type="entry name" value="ACYL-ACTIVATING ENZYME"/>
    <property type="match status" value="1"/>
</dbReference>
<evidence type="ECO:0000256" key="1">
    <source>
        <dbReference type="ARBA" id="ARBA00004021"/>
    </source>
</evidence>
<dbReference type="InterPro" id="IPR057207">
    <property type="entry name" value="FBXL15_LRR"/>
</dbReference>
<dbReference type="InterPro" id="IPR005822">
    <property type="entry name" value="Ribosomal_uL13"/>
</dbReference>
<dbReference type="SUPFAM" id="SSF52161">
    <property type="entry name" value="Ribosomal protein L13"/>
    <property type="match status" value="2"/>
</dbReference>
<dbReference type="Proteomes" id="UP000030104">
    <property type="component" value="Unassembled WGS sequence"/>
</dbReference>
<dbReference type="CDD" id="cd09917">
    <property type="entry name" value="F-box_SF"/>
    <property type="match status" value="1"/>
</dbReference>
<keyword evidence="4" id="KW-0436">Ligase</keyword>
<dbReference type="HAMAP" id="MF_01366">
    <property type="entry name" value="Ribosomal_uL13"/>
    <property type="match status" value="1"/>
</dbReference>
<keyword evidence="7" id="KW-0833">Ubl conjugation pathway</keyword>
<dbReference type="Pfam" id="PF12937">
    <property type="entry name" value="F-box-like"/>
    <property type="match status" value="1"/>
</dbReference>
<keyword evidence="18" id="KW-1185">Reference proteome</keyword>
<evidence type="ECO:0000256" key="2">
    <source>
        <dbReference type="ARBA" id="ARBA00006227"/>
    </source>
</evidence>
<dbReference type="GO" id="GO:0019005">
    <property type="term" value="C:SCF ubiquitin ligase complex"/>
    <property type="evidence" value="ECO:0007669"/>
    <property type="project" value="UniProtKB-ARBA"/>
</dbReference>
<dbReference type="NCBIfam" id="TIGR01077">
    <property type="entry name" value="L13_A_E"/>
    <property type="match status" value="1"/>
</dbReference>
<dbReference type="GO" id="GO:0006631">
    <property type="term" value="P:fatty acid metabolic process"/>
    <property type="evidence" value="ECO:0007669"/>
    <property type="project" value="UniProtKB-KW"/>
</dbReference>
<feature type="domain" description="AMP-binding enzyme C-terminal" evidence="15">
    <location>
        <begin position="721"/>
        <end position="797"/>
    </location>
</feature>
<dbReference type="STRING" id="40296.A0A0A2LJC3"/>
<comment type="similarity">
    <text evidence="2">Belongs to the universal ribosomal protein uL13 family.</text>
</comment>
<feature type="domain" description="F-box/LRR-repeat protein 15-like leucin rich repeat" evidence="16">
    <location>
        <begin position="1035"/>
        <end position="1285"/>
    </location>
</feature>
<evidence type="ECO:0000256" key="10">
    <source>
        <dbReference type="ARBA" id="ARBA00023098"/>
    </source>
</evidence>
<evidence type="ECO:0000259" key="13">
    <source>
        <dbReference type="Pfam" id="PF00501"/>
    </source>
</evidence>
<evidence type="ECO:0000256" key="6">
    <source>
        <dbReference type="ARBA" id="ARBA00022737"/>
    </source>
</evidence>
<dbReference type="InterPro" id="IPR042099">
    <property type="entry name" value="ANL_N_sf"/>
</dbReference>
<keyword evidence="6" id="KW-0677">Repeat</keyword>
<organism evidence="17 18">
    <name type="scientific">Penicillium italicum</name>
    <name type="common">Blue mold</name>
    <dbReference type="NCBI Taxonomy" id="40296"/>
    <lineage>
        <taxon>Eukaryota</taxon>
        <taxon>Fungi</taxon>
        <taxon>Dikarya</taxon>
        <taxon>Ascomycota</taxon>
        <taxon>Pezizomycotina</taxon>
        <taxon>Eurotiomycetes</taxon>
        <taxon>Eurotiomycetidae</taxon>
        <taxon>Eurotiales</taxon>
        <taxon>Aspergillaceae</taxon>
        <taxon>Penicillium</taxon>
    </lineage>
</organism>
<comment type="caution">
    <text evidence="17">The sequence shown here is derived from an EMBL/GenBank/DDBJ whole genome shotgun (WGS) entry which is preliminary data.</text>
</comment>
<dbReference type="FunFam" id="3.30.300.30:FF:000008">
    <property type="entry name" value="2,3-dihydroxybenzoate-AMP ligase"/>
    <property type="match status" value="1"/>
</dbReference>
<evidence type="ECO:0000256" key="9">
    <source>
        <dbReference type="ARBA" id="ARBA00022980"/>
    </source>
</evidence>
<evidence type="ECO:0000256" key="12">
    <source>
        <dbReference type="SAM" id="MobiDB-lite"/>
    </source>
</evidence>
<dbReference type="InterPro" id="IPR045851">
    <property type="entry name" value="AMP-bd_C_sf"/>
</dbReference>
<dbReference type="Gene3D" id="3.40.50.12780">
    <property type="entry name" value="N-terminal domain of ligase-like"/>
    <property type="match status" value="1"/>
</dbReference>
<dbReference type="EMBL" id="JQGA01000243">
    <property type="protein sequence ID" value="KGO76580.1"/>
    <property type="molecule type" value="Genomic_DNA"/>
</dbReference>
<dbReference type="InterPro" id="IPR000873">
    <property type="entry name" value="AMP-dep_synth/lig_dom"/>
</dbReference>
<evidence type="ECO:0000256" key="5">
    <source>
        <dbReference type="ARBA" id="ARBA00022614"/>
    </source>
</evidence>
<dbReference type="OMA" id="AHCSEIN"/>
<dbReference type="GO" id="GO:0006412">
    <property type="term" value="P:translation"/>
    <property type="evidence" value="ECO:0007669"/>
    <property type="project" value="InterPro"/>
</dbReference>
<dbReference type="Gene3D" id="3.80.10.10">
    <property type="entry name" value="Ribonuclease Inhibitor"/>
    <property type="match status" value="3"/>
</dbReference>
<evidence type="ECO:0000313" key="18">
    <source>
        <dbReference type="Proteomes" id="UP000030104"/>
    </source>
</evidence>
<dbReference type="InterPro" id="IPR005755">
    <property type="entry name" value="Ribosomal_uL13_euk/arc"/>
</dbReference>
<dbReference type="FunFam" id="3.90.1180.10:FF:000002">
    <property type="entry name" value="60S ribosomal protein L16"/>
    <property type="match status" value="1"/>
</dbReference>
<keyword evidence="10" id="KW-0443">Lipid metabolism</keyword>
<evidence type="ECO:0000259" key="14">
    <source>
        <dbReference type="Pfam" id="PF12937"/>
    </source>
</evidence>
<evidence type="ECO:0000256" key="11">
    <source>
        <dbReference type="ARBA" id="ARBA00023274"/>
    </source>
</evidence>
<protein>
    <submittedName>
        <fullName evidence="17">Uncharacterized protein</fullName>
    </submittedName>
</protein>
<comment type="similarity">
    <text evidence="3">Belongs to the ATP-dependent AMP-binding enzyme family.</text>
</comment>
<comment type="function">
    <text evidence="1">Component of the ribosome, a large ribonucleoprotein complex responsible for the synthesis of proteins in the cell. The small ribosomal subunit (SSU) binds messenger RNAs (mRNAs) and translates the encoded message by selecting cognate aminoacyl-transfer RNA (tRNA) molecules. The large subunit (LSU) contains the ribosomal catalytic site termed the peptidyl transferase center (PTC), which catalyzes the formation of peptide bonds, thereby polymerizing the amino acids delivered by tRNAs into a polypeptide chain. The nascent polypeptides leave the ribosome through a tunnel in the LSU and interact with protein factors that function in enzymatic processing, targeting, and the membrane insertion of nascent chains at the exit of the ribosomal tunnel.</text>
</comment>
<dbReference type="GO" id="GO:0016874">
    <property type="term" value="F:ligase activity"/>
    <property type="evidence" value="ECO:0007669"/>
    <property type="project" value="UniProtKB-KW"/>
</dbReference>
<accession>A0A0A2LJC3</accession>
<evidence type="ECO:0000256" key="8">
    <source>
        <dbReference type="ARBA" id="ARBA00022832"/>
    </source>
</evidence>